<dbReference type="RefSeq" id="XP_067527611.1">
    <property type="nucleotide sequence ID" value="XM_067671606.1"/>
</dbReference>
<organism evidence="4 5">
    <name type="scientific">Rhizopus delemar (strain RA 99-880 / ATCC MYA-4621 / FGSC 9543 / NRRL 43880)</name>
    <name type="common">Mucormycosis agent</name>
    <name type="synonym">Rhizopus arrhizus var. delemar</name>
    <dbReference type="NCBI Taxonomy" id="246409"/>
    <lineage>
        <taxon>Eukaryota</taxon>
        <taxon>Fungi</taxon>
        <taxon>Fungi incertae sedis</taxon>
        <taxon>Mucoromycota</taxon>
        <taxon>Mucoromycotina</taxon>
        <taxon>Mucoromycetes</taxon>
        <taxon>Mucorales</taxon>
        <taxon>Mucorineae</taxon>
        <taxon>Rhizopodaceae</taxon>
        <taxon>Rhizopus</taxon>
    </lineage>
</organism>
<dbReference type="Proteomes" id="UP000009138">
    <property type="component" value="Unassembled WGS sequence"/>
</dbReference>
<dbReference type="GO" id="GO:0003676">
    <property type="term" value="F:nucleic acid binding"/>
    <property type="evidence" value="ECO:0007669"/>
    <property type="project" value="InterPro"/>
</dbReference>
<dbReference type="STRING" id="246409.I1CUT5"/>
<dbReference type="AlphaFoldDB" id="I1CUT5"/>
<keyword evidence="1" id="KW-0862">Zinc</keyword>
<gene>
    <name evidence="4" type="ORF">RO3G_17022</name>
</gene>
<sequence length="273" mass="30108">MSKHDTGYAILDVSPQLINKDEPPFLELSHVITWVDPDVSRSGDVFILAYWNDMPTYCKYCHESGHSASGCPKSPSGKRVCFLCLKRGHVRAECPERTSAAKRRRNGKPTLDRNTSPSSASVDIVSNLEDTMNSIQVHMAEDQNLPIVNPTHQHSKYATIESSCSPNPNDGICSISSQSKASSPVLTTASPRPNNAKMQAGRSSHNLEEPGQESPCDTVMCENTTESESERLNESDMEMNHEDPQLLVTKPQGTDVSLRRSTRVRTAPDKLNL</sequence>
<feature type="compositionally biased region" description="Basic and acidic residues" evidence="2">
    <location>
        <begin position="228"/>
        <end position="244"/>
    </location>
</feature>
<keyword evidence="1" id="KW-0479">Metal-binding</keyword>
<feature type="region of interest" description="Disordered" evidence="2">
    <location>
        <begin position="171"/>
        <end position="273"/>
    </location>
</feature>
<feature type="compositionally biased region" description="Polar residues" evidence="2">
    <location>
        <begin position="184"/>
        <end position="204"/>
    </location>
</feature>
<feature type="domain" description="CCHC-type" evidence="3">
    <location>
        <begin position="81"/>
        <end position="96"/>
    </location>
</feature>
<dbReference type="EMBL" id="CH476755">
    <property type="protein sequence ID" value="EIE92215.1"/>
    <property type="molecule type" value="Genomic_DNA"/>
</dbReference>
<evidence type="ECO:0000259" key="3">
    <source>
        <dbReference type="PROSITE" id="PS50158"/>
    </source>
</evidence>
<dbReference type="InterPro" id="IPR001878">
    <property type="entry name" value="Znf_CCHC"/>
</dbReference>
<evidence type="ECO:0000313" key="4">
    <source>
        <dbReference type="EMBL" id="EIE92215.1"/>
    </source>
</evidence>
<accession>I1CUT5</accession>
<evidence type="ECO:0000256" key="2">
    <source>
        <dbReference type="SAM" id="MobiDB-lite"/>
    </source>
</evidence>
<feature type="region of interest" description="Disordered" evidence="2">
    <location>
        <begin position="95"/>
        <end position="121"/>
    </location>
</feature>
<dbReference type="InterPro" id="IPR036875">
    <property type="entry name" value="Znf_CCHC_sf"/>
</dbReference>
<evidence type="ECO:0000256" key="1">
    <source>
        <dbReference type="PROSITE-ProRule" id="PRU00047"/>
    </source>
</evidence>
<dbReference type="InParanoid" id="I1CUT5"/>
<dbReference type="SMART" id="SM00343">
    <property type="entry name" value="ZnF_C2HC"/>
    <property type="match status" value="2"/>
</dbReference>
<dbReference type="GO" id="GO:0008270">
    <property type="term" value="F:zinc ion binding"/>
    <property type="evidence" value="ECO:0007669"/>
    <property type="project" value="UniProtKB-KW"/>
</dbReference>
<protein>
    <recommendedName>
        <fullName evidence="3">CCHC-type domain-containing protein</fullName>
    </recommendedName>
</protein>
<dbReference type="PROSITE" id="PS50158">
    <property type="entry name" value="ZF_CCHC"/>
    <property type="match status" value="1"/>
</dbReference>
<dbReference type="SUPFAM" id="SSF57756">
    <property type="entry name" value="Retrovirus zinc finger-like domains"/>
    <property type="match status" value="1"/>
</dbReference>
<dbReference type="GeneID" id="93623987"/>
<feature type="compositionally biased region" description="Polar residues" evidence="2">
    <location>
        <begin position="112"/>
        <end position="121"/>
    </location>
</feature>
<proteinExistence type="predicted"/>
<evidence type="ECO:0000313" key="5">
    <source>
        <dbReference type="Proteomes" id="UP000009138"/>
    </source>
</evidence>
<name>I1CUT5_RHIO9</name>
<reference evidence="4 5" key="1">
    <citation type="journal article" date="2009" name="PLoS Genet.">
        <title>Genomic analysis of the basal lineage fungus Rhizopus oryzae reveals a whole-genome duplication.</title>
        <authorList>
            <person name="Ma L.-J."/>
            <person name="Ibrahim A.S."/>
            <person name="Skory C."/>
            <person name="Grabherr M.G."/>
            <person name="Burger G."/>
            <person name="Butler M."/>
            <person name="Elias M."/>
            <person name="Idnurm A."/>
            <person name="Lang B.F."/>
            <person name="Sone T."/>
            <person name="Abe A."/>
            <person name="Calvo S.E."/>
            <person name="Corrochano L.M."/>
            <person name="Engels R."/>
            <person name="Fu J."/>
            <person name="Hansberg W."/>
            <person name="Kim J.-M."/>
            <person name="Kodira C.D."/>
            <person name="Koehrsen M.J."/>
            <person name="Liu B."/>
            <person name="Miranda-Saavedra D."/>
            <person name="O'Leary S."/>
            <person name="Ortiz-Castellanos L."/>
            <person name="Poulter R."/>
            <person name="Rodriguez-Romero J."/>
            <person name="Ruiz-Herrera J."/>
            <person name="Shen Y.-Q."/>
            <person name="Zeng Q."/>
            <person name="Galagan J."/>
            <person name="Birren B.W."/>
            <person name="Cuomo C.A."/>
            <person name="Wickes B.L."/>
        </authorList>
    </citation>
    <scope>NUCLEOTIDE SEQUENCE [LARGE SCALE GENOMIC DNA]</scope>
    <source>
        <strain evidence="5">RA 99-880 / ATCC MYA-4621 / FGSC 9543 / NRRL 43880</strain>
    </source>
</reference>
<dbReference type="Gene3D" id="4.10.60.10">
    <property type="entry name" value="Zinc finger, CCHC-type"/>
    <property type="match status" value="1"/>
</dbReference>
<keyword evidence="5" id="KW-1185">Reference proteome</keyword>
<dbReference type="VEuPathDB" id="FungiDB:RO3G_17022"/>
<feature type="compositionally biased region" description="Low complexity" evidence="2">
    <location>
        <begin position="174"/>
        <end position="183"/>
    </location>
</feature>
<keyword evidence="1" id="KW-0863">Zinc-finger</keyword>